<protein>
    <submittedName>
        <fullName evidence="2">Efflux RND transporter permease subunit</fullName>
    </submittedName>
</protein>
<feature type="transmembrane region" description="Helical" evidence="1">
    <location>
        <begin position="462"/>
        <end position="485"/>
    </location>
</feature>
<dbReference type="InterPro" id="IPR027463">
    <property type="entry name" value="AcrB_DN_DC_subdom"/>
</dbReference>
<dbReference type="SUPFAM" id="SSF82866">
    <property type="entry name" value="Multidrug efflux transporter AcrB transmembrane domain"/>
    <property type="match status" value="2"/>
</dbReference>
<reference evidence="2 3" key="1">
    <citation type="submission" date="2021-02" db="EMBL/GenBank/DDBJ databases">
        <title>A novel species of genus Amphritea isolated from a fishpond in China.</title>
        <authorList>
            <person name="Lu H."/>
        </authorList>
    </citation>
    <scope>NUCLEOTIDE SEQUENCE [LARGE SCALE GENOMIC DNA]</scope>
    <source>
        <strain evidence="2 3">RP18W</strain>
    </source>
</reference>
<dbReference type="Proteomes" id="UP000760472">
    <property type="component" value="Unassembled WGS sequence"/>
</dbReference>
<evidence type="ECO:0000313" key="2">
    <source>
        <dbReference type="EMBL" id="MBN0988520.1"/>
    </source>
</evidence>
<feature type="transmembrane region" description="Helical" evidence="1">
    <location>
        <begin position="874"/>
        <end position="894"/>
    </location>
</feature>
<proteinExistence type="predicted"/>
<accession>A0ABS2W9X8</accession>
<dbReference type="Pfam" id="PF00873">
    <property type="entry name" value="ACR_tran"/>
    <property type="match status" value="1"/>
</dbReference>
<dbReference type="Gene3D" id="1.20.1640.10">
    <property type="entry name" value="Multidrug efflux transporter AcrB transmembrane domain"/>
    <property type="match status" value="2"/>
</dbReference>
<keyword evidence="1" id="KW-1133">Transmembrane helix</keyword>
<name>A0ABS2W9X8_9GAMM</name>
<feature type="transmembrane region" description="Helical" evidence="1">
    <location>
        <begin position="430"/>
        <end position="450"/>
    </location>
</feature>
<keyword evidence="1" id="KW-0472">Membrane</keyword>
<dbReference type="PANTHER" id="PTHR32063">
    <property type="match status" value="1"/>
</dbReference>
<dbReference type="SUPFAM" id="SSF82714">
    <property type="entry name" value="Multidrug efflux transporter AcrB TolC docking domain, DN and DC subdomains"/>
    <property type="match status" value="2"/>
</dbReference>
<dbReference type="PANTHER" id="PTHR32063:SF28">
    <property type="entry name" value="BLR2861 PROTEIN"/>
    <property type="match status" value="1"/>
</dbReference>
<dbReference type="SUPFAM" id="SSF82693">
    <property type="entry name" value="Multidrug efflux transporter AcrB pore domain, PN1, PN2, PC1 and PC2 subdomains"/>
    <property type="match status" value="3"/>
</dbReference>
<dbReference type="Gene3D" id="3.30.70.1320">
    <property type="entry name" value="Multidrug efflux transporter AcrB pore domain like"/>
    <property type="match status" value="1"/>
</dbReference>
<gene>
    <name evidence="2" type="ORF">JW498_14200</name>
</gene>
<sequence>MILSEISIKRPVLATVMSLLILLVGAVSYDRLTVREYPKIDVPVVTVETNYPGASSSIIETQVTQIIEDSLSGIEGVDYISSVSRSGKSQITVTFKLTRDPDDAASDVRDRVGRVRGALPDDVEEPITAKTEADAQPVFWLALSSDNHSMMEISQIADKMVKDPLQTVDGVANVMLFGDRRFAMRIWLDPARMAAYQVIPQDIENALRSQNVEIPAGRIESDQREFSVLAKTDLNTVGQFEDIIIRNDNNYAVRVRDVARVEIAPEDERRKSRFKGKSAVALGVVKQSTANPLDVSNGIQERLPQITAALPEGVNVEIAYDSSIFISESIKSVFKTIFEASVLVIAVIFFFLRNLRATLIPVITIPLSLIGSFALMLAMGFSINTLTLLAMVLAIGLVVDDAIVMLENIYRHVEEGLSPIQAAFKGSKEIGFAVIATTLTLVAVFAPVAFTPGRTGKLFTEFALTLAGGVLVSGFIALSLSPMMCSRLLHHEKRHSAIFNLIEGWILGLTNGYQSLLKKVLRSRLLAVLIMAVSLGGAGLLYTKLPQELAPVEDRGTILAMSISPDGASVDYVDRYAKQVEGMIAKQPSGNRYFTIVGFPTETNSMTFLGLKPWDERTQKQQSIVAELTPQLFGGVTGTMSFAMNPPSLGQSFVSRPVEFIIKSNTDYAELKTISDQLMARILKNPGFVQPDIDLKLNKPELSLNVNRDKASEMGLDINLIGRSIETYMASRNVTRFKKEGEQYDVILQVEPSQRRSPSDLSNLYLRTNDNTMVQLSSVVDINESVAPKELNHFDKMKSVKFQAILAPGYSLKQALDFLEQQMAEISPETLYDFGGQSREFKESGSGLMVTAILALIFTFLVLAAQFESFRNPMIIMLSVPPALFGGLFALYFSGGSLSIYSQIGLITLIGLITKHGILIVEFANQLQDQGRELQEAIIESATMRLRPILMTTGAMVLGTVPLAVAFGAGAESRQQIGWVIVGGLTFGTLLTLFIVPTVYSYLGRRLFKKVEPDYQLMEQGSEQ</sequence>
<dbReference type="PRINTS" id="PR00702">
    <property type="entry name" value="ACRIFLAVINRP"/>
</dbReference>
<feature type="transmembrane region" description="Helical" evidence="1">
    <location>
        <begin position="333"/>
        <end position="352"/>
    </location>
</feature>
<feature type="transmembrane region" description="Helical" evidence="1">
    <location>
        <begin position="359"/>
        <end position="383"/>
    </location>
</feature>
<dbReference type="InterPro" id="IPR001036">
    <property type="entry name" value="Acrflvin-R"/>
</dbReference>
<feature type="transmembrane region" description="Helical" evidence="1">
    <location>
        <begin position="977"/>
        <end position="1000"/>
    </location>
</feature>
<evidence type="ECO:0000313" key="3">
    <source>
        <dbReference type="Proteomes" id="UP000760472"/>
    </source>
</evidence>
<dbReference type="EMBL" id="JAFFZP010000023">
    <property type="protein sequence ID" value="MBN0988520.1"/>
    <property type="molecule type" value="Genomic_DNA"/>
</dbReference>
<dbReference type="Gene3D" id="3.30.70.1430">
    <property type="entry name" value="Multidrug efflux transporter AcrB pore domain"/>
    <property type="match status" value="2"/>
</dbReference>
<organism evidence="2 3">
    <name type="scientific">Amphritea pacifica</name>
    <dbReference type="NCBI Taxonomy" id="2811233"/>
    <lineage>
        <taxon>Bacteria</taxon>
        <taxon>Pseudomonadati</taxon>
        <taxon>Pseudomonadota</taxon>
        <taxon>Gammaproteobacteria</taxon>
        <taxon>Oceanospirillales</taxon>
        <taxon>Oceanospirillaceae</taxon>
        <taxon>Amphritea</taxon>
    </lineage>
</organism>
<evidence type="ECO:0000256" key="1">
    <source>
        <dbReference type="SAM" id="Phobius"/>
    </source>
</evidence>
<feature type="transmembrane region" description="Helical" evidence="1">
    <location>
        <begin position="525"/>
        <end position="542"/>
    </location>
</feature>
<feature type="transmembrane region" description="Helical" evidence="1">
    <location>
        <begin position="847"/>
        <end position="867"/>
    </location>
</feature>
<feature type="transmembrane region" description="Helical" evidence="1">
    <location>
        <begin position="900"/>
        <end position="924"/>
    </location>
</feature>
<comment type="caution">
    <text evidence="2">The sequence shown here is derived from an EMBL/GenBank/DDBJ whole genome shotgun (WGS) entry which is preliminary data.</text>
</comment>
<dbReference type="Gene3D" id="3.30.2090.10">
    <property type="entry name" value="Multidrug efflux transporter AcrB TolC docking domain, DN and DC subdomains"/>
    <property type="match status" value="2"/>
</dbReference>
<keyword evidence="1" id="KW-0812">Transmembrane</keyword>
<feature type="transmembrane region" description="Helical" evidence="1">
    <location>
        <begin position="389"/>
        <end position="410"/>
    </location>
</feature>
<feature type="transmembrane region" description="Helical" evidence="1">
    <location>
        <begin position="949"/>
        <end position="971"/>
    </location>
</feature>
<dbReference type="RefSeq" id="WP_205211740.1">
    <property type="nucleotide sequence ID" value="NZ_JAFFZO010000032.1"/>
</dbReference>
<dbReference type="Gene3D" id="3.30.70.1440">
    <property type="entry name" value="Multidrug efflux transporter AcrB pore domain"/>
    <property type="match status" value="1"/>
</dbReference>
<keyword evidence="3" id="KW-1185">Reference proteome</keyword>